<reference evidence="1 2" key="1">
    <citation type="submission" date="2017-06" db="EMBL/GenBank/DDBJ databases">
        <authorList>
            <person name="Kim H.J."/>
            <person name="Triplett B.A."/>
        </authorList>
    </citation>
    <scope>NUCLEOTIDE SEQUENCE [LARGE SCALE GENOMIC DNA]</scope>
    <source>
        <strain evidence="1 2">DSM 19307</strain>
    </source>
</reference>
<evidence type="ECO:0000313" key="2">
    <source>
        <dbReference type="Proteomes" id="UP000198393"/>
    </source>
</evidence>
<dbReference type="EMBL" id="FZPD01000003">
    <property type="protein sequence ID" value="SNS98747.1"/>
    <property type="molecule type" value="Genomic_DNA"/>
</dbReference>
<accession>A0A239IYP2</accession>
<dbReference type="AlphaFoldDB" id="A0A239IYP2"/>
<proteinExistence type="predicted"/>
<organism evidence="1 2">
    <name type="scientific">Ekhidna lutea</name>
    <dbReference type="NCBI Taxonomy" id="447679"/>
    <lineage>
        <taxon>Bacteria</taxon>
        <taxon>Pseudomonadati</taxon>
        <taxon>Bacteroidota</taxon>
        <taxon>Cytophagia</taxon>
        <taxon>Cytophagales</taxon>
        <taxon>Reichenbachiellaceae</taxon>
        <taxon>Ekhidna</taxon>
    </lineage>
</organism>
<evidence type="ECO:0000313" key="1">
    <source>
        <dbReference type="EMBL" id="SNS98747.1"/>
    </source>
</evidence>
<protein>
    <submittedName>
        <fullName evidence="1">Uncharacterized protein</fullName>
    </submittedName>
</protein>
<dbReference type="Proteomes" id="UP000198393">
    <property type="component" value="Unassembled WGS sequence"/>
</dbReference>
<gene>
    <name evidence="1" type="ORF">SAMN05421640_1902</name>
</gene>
<name>A0A239IYP2_EKHLU</name>
<keyword evidence="2" id="KW-1185">Reference proteome</keyword>
<sequence>MVKQLSYQLFELIKRLTKAEKRNFKLYVRRNTTDKELVSIKLFDVIDKQKHWNDEKIQQAFPLLKANTLSNHKSRLYEQILVSLKLLQSDDPGIRIKDHISYAELLQRKGFYLQSLAQLSKAKLIATTFKMDILRLEIVEFEKKIESRYVTRSHSQRAKELTDESSLLRSKFYFEGAWSDLSLKLYDYYLKFGHSKSEGQQKKLSAMFKESLPTLSDAGFEDTIYKYQCYVWFYYISQDFSRCYGYAQKWCQVYEKNEVLIESEPEMYIRGLHNVLSALFYCDDVNRFIENHKKLKAFTTKHQHRFNENQLIQSFIYTETANLNSYIVEGRFTEGARYSDEFLEKMKQFEGRLDIHRIMVFHYKIASLKFGSADFSGAVKHLNIIINHPNISLKEDIQCFARILNLISHYELGNDDLIDFQIKSTYRFLLKLSDYHRVHSAIFNFLKNSVFMDRKMLIQDFKILREELLDILEDKYERRSLLYLDLISWLESKIYSKPVEEIIQEKKLAKRR</sequence>